<reference evidence="2 3" key="1">
    <citation type="journal article" date="2010" name="Nature">
        <title>The Ectocarpus genome and the independent evolution of multicellularity in brown algae.</title>
        <authorList>
            <person name="Cock J.M."/>
            <person name="Sterck L."/>
            <person name="Rouze P."/>
            <person name="Scornet D."/>
            <person name="Allen A.E."/>
            <person name="Amoutzias G."/>
            <person name="Anthouard V."/>
            <person name="Artiguenave F."/>
            <person name="Aury J.M."/>
            <person name="Badger J.H."/>
            <person name="Beszteri B."/>
            <person name="Billiau K."/>
            <person name="Bonnet E."/>
            <person name="Bothwell J.H."/>
            <person name="Bowler C."/>
            <person name="Boyen C."/>
            <person name="Brownlee C."/>
            <person name="Carrano C.J."/>
            <person name="Charrier B."/>
            <person name="Cho G.Y."/>
            <person name="Coelho S.M."/>
            <person name="Collen J."/>
            <person name="Corre E."/>
            <person name="Da Silva C."/>
            <person name="Delage L."/>
            <person name="Delaroque N."/>
            <person name="Dittami S.M."/>
            <person name="Doulbeau S."/>
            <person name="Elias M."/>
            <person name="Farnham G."/>
            <person name="Gachon C.M."/>
            <person name="Gschloessl B."/>
            <person name="Heesch S."/>
            <person name="Jabbari K."/>
            <person name="Jubin C."/>
            <person name="Kawai H."/>
            <person name="Kimura K."/>
            <person name="Kloareg B."/>
            <person name="Kupper F.C."/>
            <person name="Lang D."/>
            <person name="Le Bail A."/>
            <person name="Leblanc C."/>
            <person name="Lerouge P."/>
            <person name="Lohr M."/>
            <person name="Lopez P.J."/>
            <person name="Martens C."/>
            <person name="Maumus F."/>
            <person name="Michel G."/>
            <person name="Miranda-Saavedra D."/>
            <person name="Morales J."/>
            <person name="Moreau H."/>
            <person name="Motomura T."/>
            <person name="Nagasato C."/>
            <person name="Napoli C.A."/>
            <person name="Nelson D.R."/>
            <person name="Nyvall-Collen P."/>
            <person name="Peters A.F."/>
            <person name="Pommier C."/>
            <person name="Potin P."/>
            <person name="Poulain J."/>
            <person name="Quesneville H."/>
            <person name="Read B."/>
            <person name="Rensing S.A."/>
            <person name="Ritter A."/>
            <person name="Rousvoal S."/>
            <person name="Samanta M."/>
            <person name="Samson G."/>
            <person name="Schroeder D.C."/>
            <person name="Segurens B."/>
            <person name="Strittmatter M."/>
            <person name="Tonon T."/>
            <person name="Tregear J.W."/>
            <person name="Valentin K."/>
            <person name="von Dassow P."/>
            <person name="Yamagishi T."/>
            <person name="Van de Peer Y."/>
            <person name="Wincker P."/>
        </authorList>
    </citation>
    <scope>NUCLEOTIDE SEQUENCE [LARGE SCALE GENOMIC DNA]</scope>
    <source>
        <strain evidence="3">Ec32 / CCAP1310/4</strain>
    </source>
</reference>
<feature type="compositionally biased region" description="Low complexity" evidence="1">
    <location>
        <begin position="93"/>
        <end position="104"/>
    </location>
</feature>
<evidence type="ECO:0000313" key="3">
    <source>
        <dbReference type="Proteomes" id="UP000002630"/>
    </source>
</evidence>
<sequence length="125" mass="13447">MAQFLIKIVNHFASEIITKRLANSRAFQQFAMKTHLKVEQTKKKVADNPGEAAKLMRGAGEKVKAEVDSVASSFERFKAALKKEVAQGGGGASSSSGASSSAGSVPRNGSRSDDIAARVQRRRRR</sequence>
<protein>
    <submittedName>
        <fullName evidence="2">Uncharacterized protein</fullName>
    </submittedName>
</protein>
<organism evidence="2 3">
    <name type="scientific">Ectocarpus siliculosus</name>
    <name type="common">Brown alga</name>
    <name type="synonym">Conferva siliculosa</name>
    <dbReference type="NCBI Taxonomy" id="2880"/>
    <lineage>
        <taxon>Eukaryota</taxon>
        <taxon>Sar</taxon>
        <taxon>Stramenopiles</taxon>
        <taxon>Ochrophyta</taxon>
        <taxon>PX clade</taxon>
        <taxon>Phaeophyceae</taxon>
        <taxon>Ectocarpales</taxon>
        <taxon>Ectocarpaceae</taxon>
        <taxon>Ectocarpus</taxon>
    </lineage>
</organism>
<dbReference type="EMBL" id="FN649736">
    <property type="protein sequence ID" value="CBN79804.1"/>
    <property type="molecule type" value="Genomic_DNA"/>
</dbReference>
<gene>
    <name evidence="2" type="ORF">Esi_0014_0141</name>
</gene>
<dbReference type="PANTHER" id="PTHR34966:SF1">
    <property type="entry name" value="OS04G0508100 PROTEIN"/>
    <property type="match status" value="1"/>
</dbReference>
<dbReference type="EMBL" id="FN648000">
    <property type="protein sequence ID" value="CBN79804.1"/>
    <property type="molecule type" value="Genomic_DNA"/>
</dbReference>
<dbReference type="OrthoDB" id="2101583at2759"/>
<evidence type="ECO:0000256" key="1">
    <source>
        <dbReference type="SAM" id="MobiDB-lite"/>
    </source>
</evidence>
<keyword evidence="3" id="KW-1185">Reference proteome</keyword>
<evidence type="ECO:0000313" key="2">
    <source>
        <dbReference type="EMBL" id="CBN79804.1"/>
    </source>
</evidence>
<dbReference type="Proteomes" id="UP000002630">
    <property type="component" value="Linkage Group LG11"/>
</dbReference>
<dbReference type="PANTHER" id="PTHR34966">
    <property type="entry name" value="OSJNBA0043L24.15 PROTEIN"/>
    <property type="match status" value="1"/>
</dbReference>
<accession>D8LEY4</accession>
<name>D8LEY4_ECTSI</name>
<dbReference type="AlphaFoldDB" id="D8LEY4"/>
<feature type="region of interest" description="Disordered" evidence="1">
    <location>
        <begin position="85"/>
        <end position="125"/>
    </location>
</feature>
<proteinExistence type="predicted"/>
<dbReference type="InParanoid" id="D8LEY4"/>